<dbReference type="OrthoDB" id="110905at2759"/>
<sequence>MRLKNTSAKLKENQALLEWLKYTEAYAWPRAKILDRLTEIAPEKEVAIFLQGLKNVPSMKTIGHELQMTQFEQWRMMKMTSDDLAKGLGILKISESMGTQKSILFFEYELFLLKKLLPSTP</sequence>
<reference evidence="2" key="1">
    <citation type="submission" date="2017-03" db="EMBL/GenBank/DDBJ databases">
        <title>Phytopthora megakarya and P. palmivora, two closely related causual agents of cacao black pod achieved similar genome size and gene model numbers by different mechanisms.</title>
        <authorList>
            <person name="Ali S."/>
            <person name="Shao J."/>
            <person name="Larry D.J."/>
            <person name="Kronmiller B."/>
            <person name="Shen D."/>
            <person name="Strem M.D."/>
            <person name="Melnick R.L."/>
            <person name="Guiltinan M.J."/>
            <person name="Tyler B.M."/>
            <person name="Meinhardt L.W."/>
            <person name="Bailey B.A."/>
        </authorList>
    </citation>
    <scope>NUCLEOTIDE SEQUENCE [LARGE SCALE GENOMIC DNA]</scope>
    <source>
        <strain evidence="2">zdho120</strain>
    </source>
</reference>
<evidence type="ECO:0000313" key="2">
    <source>
        <dbReference type="Proteomes" id="UP000198211"/>
    </source>
</evidence>
<accession>A0A225VP66</accession>
<proteinExistence type="predicted"/>
<keyword evidence="2" id="KW-1185">Reference proteome</keyword>
<dbReference type="Proteomes" id="UP000198211">
    <property type="component" value="Unassembled WGS sequence"/>
</dbReference>
<name>A0A225VP66_9STRA</name>
<dbReference type="AlphaFoldDB" id="A0A225VP66"/>
<comment type="caution">
    <text evidence="1">The sequence shown here is derived from an EMBL/GenBank/DDBJ whole genome shotgun (WGS) entry which is preliminary data.</text>
</comment>
<protein>
    <submittedName>
        <fullName evidence="1">Avirulence protein</fullName>
    </submittedName>
</protein>
<evidence type="ECO:0000313" key="1">
    <source>
        <dbReference type="EMBL" id="OWZ06688.1"/>
    </source>
</evidence>
<organism evidence="1 2">
    <name type="scientific">Phytophthora megakarya</name>
    <dbReference type="NCBI Taxonomy" id="4795"/>
    <lineage>
        <taxon>Eukaryota</taxon>
        <taxon>Sar</taxon>
        <taxon>Stramenopiles</taxon>
        <taxon>Oomycota</taxon>
        <taxon>Peronosporomycetes</taxon>
        <taxon>Peronosporales</taxon>
        <taxon>Peronosporaceae</taxon>
        <taxon>Phytophthora</taxon>
    </lineage>
</organism>
<dbReference type="EMBL" id="NBNE01003858">
    <property type="protein sequence ID" value="OWZ06688.1"/>
    <property type="molecule type" value="Genomic_DNA"/>
</dbReference>
<gene>
    <name evidence="1" type="ORF">PHMEG_00021025</name>
</gene>